<dbReference type="Pfam" id="PF02518">
    <property type="entry name" value="HATPase_c"/>
    <property type="match status" value="1"/>
</dbReference>
<accession>A0A1W2EI75</accession>
<dbReference type="SUPFAM" id="SSF47384">
    <property type="entry name" value="Homodimeric domain of signal transducing histidine kinase"/>
    <property type="match status" value="1"/>
</dbReference>
<dbReference type="PANTHER" id="PTHR45339">
    <property type="entry name" value="HYBRID SIGNAL TRANSDUCTION HISTIDINE KINASE J"/>
    <property type="match status" value="1"/>
</dbReference>
<keyword evidence="5" id="KW-0812">Transmembrane</keyword>
<dbReference type="PANTHER" id="PTHR45339:SF5">
    <property type="entry name" value="HISTIDINE KINASE"/>
    <property type="match status" value="1"/>
</dbReference>
<protein>
    <recommendedName>
        <fullName evidence="2">histidine kinase</fullName>
        <ecNumber evidence="2">2.7.13.3</ecNumber>
    </recommendedName>
</protein>
<keyword evidence="8" id="KW-0418">Kinase</keyword>
<dbReference type="InterPro" id="IPR005467">
    <property type="entry name" value="His_kinase_dom"/>
</dbReference>
<organism evidence="8 9">
    <name type="scientific">Pedobacter nyackensis</name>
    <dbReference type="NCBI Taxonomy" id="475255"/>
    <lineage>
        <taxon>Bacteria</taxon>
        <taxon>Pseudomonadati</taxon>
        <taxon>Bacteroidota</taxon>
        <taxon>Sphingobacteriia</taxon>
        <taxon>Sphingobacteriales</taxon>
        <taxon>Sphingobacteriaceae</taxon>
        <taxon>Pedobacter</taxon>
    </lineage>
</organism>
<reference evidence="8 9" key="1">
    <citation type="submission" date="2017-04" db="EMBL/GenBank/DDBJ databases">
        <authorList>
            <person name="Afonso C.L."/>
            <person name="Miller P.J."/>
            <person name="Scott M.A."/>
            <person name="Spackman E."/>
            <person name="Goraichik I."/>
            <person name="Dimitrov K.M."/>
            <person name="Suarez D.L."/>
            <person name="Swayne D.E."/>
        </authorList>
    </citation>
    <scope>NUCLEOTIDE SEQUENCE [LARGE SCALE GENOMIC DNA]</scope>
    <source>
        <strain evidence="8 9">DSM 19625</strain>
    </source>
</reference>
<dbReference type="InterPro" id="IPR036097">
    <property type="entry name" value="HisK_dim/P_sf"/>
</dbReference>
<evidence type="ECO:0000256" key="5">
    <source>
        <dbReference type="SAM" id="Phobius"/>
    </source>
</evidence>
<dbReference type="FunFam" id="3.30.565.10:FF:000010">
    <property type="entry name" value="Sensor histidine kinase RcsC"/>
    <property type="match status" value="1"/>
</dbReference>
<dbReference type="CDD" id="cd00082">
    <property type="entry name" value="HisKA"/>
    <property type="match status" value="1"/>
</dbReference>
<dbReference type="Gene3D" id="3.40.50.2300">
    <property type="match status" value="1"/>
</dbReference>
<evidence type="ECO:0000256" key="1">
    <source>
        <dbReference type="ARBA" id="ARBA00000085"/>
    </source>
</evidence>
<dbReference type="Gene3D" id="3.30.565.10">
    <property type="entry name" value="Histidine kinase-like ATPase, C-terminal domain"/>
    <property type="match status" value="1"/>
</dbReference>
<comment type="catalytic activity">
    <reaction evidence="1">
        <text>ATP + protein L-histidine = ADP + protein N-phospho-L-histidine.</text>
        <dbReference type="EC" id="2.7.13.3"/>
    </reaction>
</comment>
<dbReference type="Gene3D" id="1.10.287.130">
    <property type="match status" value="1"/>
</dbReference>
<feature type="domain" description="Histidine kinase" evidence="6">
    <location>
        <begin position="218"/>
        <end position="440"/>
    </location>
</feature>
<dbReference type="CDD" id="cd17546">
    <property type="entry name" value="REC_hyHK_CKI1_RcsC-like"/>
    <property type="match status" value="1"/>
</dbReference>
<keyword evidence="3 4" id="KW-0597">Phosphoprotein</keyword>
<feature type="transmembrane region" description="Helical" evidence="5">
    <location>
        <begin position="59"/>
        <end position="77"/>
    </location>
</feature>
<dbReference type="STRING" id="475255.SAMN04488101_112128"/>
<dbReference type="InterPro" id="IPR001789">
    <property type="entry name" value="Sig_transdc_resp-reg_receiver"/>
</dbReference>
<dbReference type="Proteomes" id="UP000192678">
    <property type="component" value="Unassembled WGS sequence"/>
</dbReference>
<feature type="domain" description="Response regulatory" evidence="7">
    <location>
        <begin position="463"/>
        <end position="581"/>
    </location>
</feature>
<dbReference type="SMART" id="SM00387">
    <property type="entry name" value="HATPase_c"/>
    <property type="match status" value="1"/>
</dbReference>
<feature type="modified residue" description="4-aspartylphosphate" evidence="4">
    <location>
        <position position="512"/>
    </location>
</feature>
<dbReference type="PROSITE" id="PS50109">
    <property type="entry name" value="HIS_KIN"/>
    <property type="match status" value="1"/>
</dbReference>
<dbReference type="InterPro" id="IPR036890">
    <property type="entry name" value="HATPase_C_sf"/>
</dbReference>
<dbReference type="SMART" id="SM00388">
    <property type="entry name" value="HisKA"/>
    <property type="match status" value="1"/>
</dbReference>
<dbReference type="PRINTS" id="PR00344">
    <property type="entry name" value="BCTRLSENSOR"/>
</dbReference>
<keyword evidence="5" id="KW-1133">Transmembrane helix</keyword>
<keyword evidence="8" id="KW-0808">Transferase</keyword>
<dbReference type="Pfam" id="PF00512">
    <property type="entry name" value="HisKA"/>
    <property type="match status" value="1"/>
</dbReference>
<evidence type="ECO:0000256" key="3">
    <source>
        <dbReference type="ARBA" id="ARBA00022553"/>
    </source>
</evidence>
<keyword evidence="9" id="KW-1185">Reference proteome</keyword>
<dbReference type="EC" id="2.7.13.3" evidence="2"/>
<gene>
    <name evidence="8" type="ORF">SAMN04488101_112128</name>
</gene>
<dbReference type="PROSITE" id="PS50110">
    <property type="entry name" value="RESPONSE_REGULATORY"/>
    <property type="match status" value="1"/>
</dbReference>
<evidence type="ECO:0000259" key="6">
    <source>
        <dbReference type="PROSITE" id="PS50109"/>
    </source>
</evidence>
<dbReference type="InterPro" id="IPR003661">
    <property type="entry name" value="HisK_dim/P_dom"/>
</dbReference>
<dbReference type="SUPFAM" id="SSF52172">
    <property type="entry name" value="CheY-like"/>
    <property type="match status" value="1"/>
</dbReference>
<evidence type="ECO:0000256" key="2">
    <source>
        <dbReference type="ARBA" id="ARBA00012438"/>
    </source>
</evidence>
<dbReference type="InterPro" id="IPR003594">
    <property type="entry name" value="HATPase_dom"/>
</dbReference>
<evidence type="ECO:0000313" key="8">
    <source>
        <dbReference type="EMBL" id="SMD09414.1"/>
    </source>
</evidence>
<name>A0A1W2EI75_9SPHI</name>
<dbReference type="GO" id="GO:0000155">
    <property type="term" value="F:phosphorelay sensor kinase activity"/>
    <property type="evidence" value="ECO:0007669"/>
    <property type="project" value="InterPro"/>
</dbReference>
<dbReference type="EMBL" id="FWYB01000012">
    <property type="protein sequence ID" value="SMD09414.1"/>
    <property type="molecule type" value="Genomic_DNA"/>
</dbReference>
<dbReference type="InterPro" id="IPR011006">
    <property type="entry name" value="CheY-like_superfamily"/>
</dbReference>
<keyword evidence="5" id="KW-0472">Membrane</keyword>
<feature type="transmembrane region" description="Helical" evidence="5">
    <location>
        <begin position="28"/>
        <end position="47"/>
    </location>
</feature>
<dbReference type="SUPFAM" id="SSF55874">
    <property type="entry name" value="ATPase domain of HSP90 chaperone/DNA topoisomerase II/histidine kinase"/>
    <property type="match status" value="1"/>
</dbReference>
<proteinExistence type="predicted"/>
<evidence type="ECO:0000313" key="9">
    <source>
        <dbReference type="Proteomes" id="UP000192678"/>
    </source>
</evidence>
<evidence type="ECO:0000256" key="4">
    <source>
        <dbReference type="PROSITE-ProRule" id="PRU00169"/>
    </source>
</evidence>
<dbReference type="InterPro" id="IPR004358">
    <property type="entry name" value="Sig_transdc_His_kin-like_C"/>
</dbReference>
<dbReference type="SMART" id="SM00448">
    <property type="entry name" value="REC"/>
    <property type="match status" value="1"/>
</dbReference>
<sequence>MLDTSSLSLSNWSLKKTLESTTDPILKAQIIVFFWVFMLNFLKFGVILPEYIADGKIELIAGCTFAILITLFVIKILLSRPGYLAHLMHFVLVLNIAFMWSKMLSPNYSLNLITIQNVFMICMWSFYGLSNRWGIFYSIVAIGTVSVGMFIHNTDTLSLGLPDVSMAASVVIIVLNTTIILLGHYFYRNAIYNTIEEKEKLNDELAESNEAKILFLSTMSHELRTPLNSVIGITNLLIEDSKEKEQNEHLDILKFSAESLLTLINDILDFNKMGSGKVELESISFNLKALLANACAGLSIKAVEKGLYCTLTIDPELDDQHIIGDPTRLLQIIYNLVGNAIKFTQKGGVQLKVKLLQRDDNLLLLRFVVRDSGLGISAEQQHHIFEPFVQASRNTTRKYGGTGLGLSIVKHLLTLHNSEVHVESKINAGAKFYFDIFYQTGLADKGIVQLSGDNDPVDISGLRVLLAEDNMMSILFMKKLFSKWNVSLTVAEHGQEVLDIINENDFDVVLMDIHMPVLNGYETTRKLRALQDKSKADVYIVALTASLSREIELAVTEVGMNDMISKPFQTNELLHKLKQIKVGRLETSNLFLPQKSHV</sequence>
<dbReference type="Pfam" id="PF00072">
    <property type="entry name" value="Response_reg"/>
    <property type="match status" value="1"/>
</dbReference>
<feature type="transmembrane region" description="Helical" evidence="5">
    <location>
        <begin position="83"/>
        <end position="101"/>
    </location>
</feature>
<evidence type="ECO:0000259" key="7">
    <source>
        <dbReference type="PROSITE" id="PS50110"/>
    </source>
</evidence>
<feature type="transmembrane region" description="Helical" evidence="5">
    <location>
        <begin position="164"/>
        <end position="187"/>
    </location>
</feature>
<dbReference type="CDD" id="cd16922">
    <property type="entry name" value="HATPase_EvgS-ArcB-TorS-like"/>
    <property type="match status" value="1"/>
</dbReference>
<dbReference type="AlphaFoldDB" id="A0A1W2EI75"/>
<feature type="transmembrane region" description="Helical" evidence="5">
    <location>
        <begin position="133"/>
        <end position="152"/>
    </location>
</feature>
<feature type="transmembrane region" description="Helical" evidence="5">
    <location>
        <begin position="108"/>
        <end position="127"/>
    </location>
</feature>